<sequence length="232" mass="26478">MSRVLVIPDLHEPCSRLGALEFCKDLRKKHKTDTTIFIGDITDWHSISFHARHPEMPGPKDEFKLAYKCLRKWYRAFPAAWVCLGNHDRRIVRLAESVNIPSQFIREYGDVWKTPGWDWIHEIIVDDVLYSHGEGAGTSMYPAYNKMKKMGMSCILGHFHQAGGVKWLVNPLRRMFGLDTGSLINDKSMAFAYGKFAVVRSVLSAAVVIDGVPQHIIMPCGKGEKYHDSRFK</sequence>
<protein>
    <recommendedName>
        <fullName evidence="1">Calcineurin-like phosphoesterase domain-containing protein</fullName>
    </recommendedName>
</protein>
<feature type="domain" description="Calcineurin-like phosphoesterase" evidence="1">
    <location>
        <begin position="3"/>
        <end position="134"/>
    </location>
</feature>
<dbReference type="GO" id="GO:0016787">
    <property type="term" value="F:hydrolase activity"/>
    <property type="evidence" value="ECO:0007669"/>
    <property type="project" value="InterPro"/>
</dbReference>
<dbReference type="Pfam" id="PF00149">
    <property type="entry name" value="Metallophos"/>
    <property type="match status" value="1"/>
</dbReference>
<accession>A0A0F9RBG7</accession>
<comment type="caution">
    <text evidence="2">The sequence shown here is derived from an EMBL/GenBank/DDBJ whole genome shotgun (WGS) entry which is preliminary data.</text>
</comment>
<dbReference type="SUPFAM" id="SSF56300">
    <property type="entry name" value="Metallo-dependent phosphatases"/>
    <property type="match status" value="1"/>
</dbReference>
<dbReference type="EMBL" id="LAZR01000954">
    <property type="protein sequence ID" value="KKN53840.1"/>
    <property type="molecule type" value="Genomic_DNA"/>
</dbReference>
<dbReference type="Gene3D" id="3.60.21.10">
    <property type="match status" value="1"/>
</dbReference>
<evidence type="ECO:0000259" key="1">
    <source>
        <dbReference type="Pfam" id="PF00149"/>
    </source>
</evidence>
<dbReference type="InterPro" id="IPR004843">
    <property type="entry name" value="Calcineurin-like_PHP"/>
</dbReference>
<name>A0A0F9RBG7_9ZZZZ</name>
<evidence type="ECO:0000313" key="2">
    <source>
        <dbReference type="EMBL" id="KKN53840.1"/>
    </source>
</evidence>
<reference evidence="2" key="1">
    <citation type="journal article" date="2015" name="Nature">
        <title>Complex archaea that bridge the gap between prokaryotes and eukaryotes.</title>
        <authorList>
            <person name="Spang A."/>
            <person name="Saw J.H."/>
            <person name="Jorgensen S.L."/>
            <person name="Zaremba-Niedzwiedzka K."/>
            <person name="Martijn J."/>
            <person name="Lind A.E."/>
            <person name="van Eijk R."/>
            <person name="Schleper C."/>
            <person name="Guy L."/>
            <person name="Ettema T.J."/>
        </authorList>
    </citation>
    <scope>NUCLEOTIDE SEQUENCE</scope>
</reference>
<proteinExistence type="predicted"/>
<gene>
    <name evidence="2" type="ORF">LCGC14_0597990</name>
</gene>
<dbReference type="AlphaFoldDB" id="A0A0F9RBG7"/>
<organism evidence="2">
    <name type="scientific">marine sediment metagenome</name>
    <dbReference type="NCBI Taxonomy" id="412755"/>
    <lineage>
        <taxon>unclassified sequences</taxon>
        <taxon>metagenomes</taxon>
        <taxon>ecological metagenomes</taxon>
    </lineage>
</organism>
<dbReference type="InterPro" id="IPR029052">
    <property type="entry name" value="Metallo-depent_PP-like"/>
</dbReference>